<evidence type="ECO:0008006" key="11">
    <source>
        <dbReference type="Google" id="ProtNLM"/>
    </source>
</evidence>
<dbReference type="InterPro" id="IPR001296">
    <property type="entry name" value="Glyco_trans_1"/>
</dbReference>
<keyword evidence="4" id="KW-0328">Glycosyltransferase</keyword>
<protein>
    <recommendedName>
        <fullName evidence="11">Glycosyl transferase family 1 domain-containing protein</fullName>
    </recommendedName>
</protein>
<proteinExistence type="inferred from homology"/>
<dbReference type="Gene3D" id="3.40.50.2000">
    <property type="entry name" value="Glycogen Phosphorylase B"/>
    <property type="match status" value="2"/>
</dbReference>
<dbReference type="PANTHER" id="PTHR47779:SF1">
    <property type="entry name" value="SYNTHASE (CCG-9), PUTATIVE (AFU_ORTHOLOGUE AFUA_3G12100)-RELATED"/>
    <property type="match status" value="1"/>
</dbReference>
<dbReference type="PANTHER" id="PTHR47779">
    <property type="entry name" value="SYNTHASE (CCG-9), PUTATIVE (AFU_ORTHOLOGUE AFUA_3G12100)-RELATED"/>
    <property type="match status" value="1"/>
</dbReference>
<dbReference type="AlphaFoldDB" id="A0A9P6YX64"/>
<dbReference type="SUPFAM" id="SSF53756">
    <property type="entry name" value="UDP-Glycosyltransferase/glycogen phosphorylase"/>
    <property type="match status" value="1"/>
</dbReference>
<dbReference type="EMBL" id="JAANIU010001776">
    <property type="protein sequence ID" value="KAG1566334.1"/>
    <property type="molecule type" value="Genomic_DNA"/>
</dbReference>
<keyword evidence="10" id="KW-1185">Reference proteome</keyword>
<evidence type="ECO:0000256" key="3">
    <source>
        <dbReference type="ARBA" id="ARBA00022526"/>
    </source>
</evidence>
<evidence type="ECO:0000256" key="4">
    <source>
        <dbReference type="ARBA" id="ARBA00022676"/>
    </source>
</evidence>
<evidence type="ECO:0000256" key="5">
    <source>
        <dbReference type="ARBA" id="ARBA00022679"/>
    </source>
</evidence>
<evidence type="ECO:0000256" key="2">
    <source>
        <dbReference type="ARBA" id="ARBA00011738"/>
    </source>
</evidence>
<evidence type="ECO:0000313" key="10">
    <source>
        <dbReference type="Proteomes" id="UP000740926"/>
    </source>
</evidence>
<dbReference type="InterPro" id="IPR049438">
    <property type="entry name" value="TreT_GT1"/>
</dbReference>
<feature type="domain" description="Trehalose synthase N-terminal" evidence="8">
    <location>
        <begin position="224"/>
        <end position="386"/>
    </location>
</feature>
<name>A0A9P6YX64_9FUNG</name>
<dbReference type="Proteomes" id="UP000740926">
    <property type="component" value="Unassembled WGS sequence"/>
</dbReference>
<evidence type="ECO:0000256" key="6">
    <source>
        <dbReference type="ARBA" id="ARBA00023277"/>
    </source>
</evidence>
<comment type="caution">
    <text evidence="9">The sequence shown here is derived from an EMBL/GenBank/DDBJ whole genome shotgun (WGS) entry which is preliminary data.</text>
</comment>
<keyword evidence="5" id="KW-0808">Transferase</keyword>
<feature type="domain" description="Glycosyl transferase family 1" evidence="7">
    <location>
        <begin position="441"/>
        <end position="615"/>
    </location>
</feature>
<reference evidence="9 10" key="1">
    <citation type="journal article" date="2020" name="Microb. Genom.">
        <title>Genetic diversity of clinical and environmental Mucorales isolates obtained from an investigation of mucormycosis cases among solid organ transplant recipients.</title>
        <authorList>
            <person name="Nguyen M.H."/>
            <person name="Kaul D."/>
            <person name="Muto C."/>
            <person name="Cheng S.J."/>
            <person name="Richter R.A."/>
            <person name="Bruno V.M."/>
            <person name="Liu G."/>
            <person name="Beyhan S."/>
            <person name="Sundermann A.J."/>
            <person name="Mounaud S."/>
            <person name="Pasculle A.W."/>
            <person name="Nierman W.C."/>
            <person name="Driscoll E."/>
            <person name="Cumbie R."/>
            <person name="Clancy C.J."/>
            <person name="Dupont C.L."/>
        </authorList>
    </citation>
    <scope>NUCLEOTIDE SEQUENCE [LARGE SCALE GENOMIC DNA]</scope>
    <source>
        <strain evidence="9 10">GL24</strain>
    </source>
</reference>
<keyword evidence="6" id="KW-0119">Carbohydrate metabolism</keyword>
<comment type="similarity">
    <text evidence="1">Belongs to the glycosyltransferase group 1 family. Glycosyltransferase 4 subfamily.</text>
</comment>
<evidence type="ECO:0000259" key="8">
    <source>
        <dbReference type="Pfam" id="PF21269"/>
    </source>
</evidence>
<dbReference type="Pfam" id="PF00534">
    <property type="entry name" value="Glycos_transf_1"/>
    <property type="match status" value="1"/>
</dbReference>
<organism evidence="9 10">
    <name type="scientific">Rhizopus delemar</name>
    <dbReference type="NCBI Taxonomy" id="936053"/>
    <lineage>
        <taxon>Eukaryota</taxon>
        <taxon>Fungi</taxon>
        <taxon>Fungi incertae sedis</taxon>
        <taxon>Mucoromycota</taxon>
        <taxon>Mucoromycotina</taxon>
        <taxon>Mucoromycetes</taxon>
        <taxon>Mucorales</taxon>
        <taxon>Mucorineae</taxon>
        <taxon>Rhizopodaceae</taxon>
        <taxon>Rhizopus</taxon>
    </lineage>
</organism>
<dbReference type="Pfam" id="PF21269">
    <property type="entry name" value="TreT_GT1"/>
    <property type="match status" value="1"/>
</dbReference>
<evidence type="ECO:0000256" key="1">
    <source>
        <dbReference type="ARBA" id="ARBA00009481"/>
    </source>
</evidence>
<dbReference type="GO" id="GO:0016757">
    <property type="term" value="F:glycosyltransferase activity"/>
    <property type="evidence" value="ECO:0007669"/>
    <property type="project" value="UniProtKB-KW"/>
</dbReference>
<dbReference type="InterPro" id="IPR052078">
    <property type="entry name" value="Trehalose_Metab_GTase"/>
</dbReference>
<evidence type="ECO:0000313" key="9">
    <source>
        <dbReference type="EMBL" id="KAG1566334.1"/>
    </source>
</evidence>
<sequence length="680" mass="77950">MPSSYSNVPTRSSLRKYSLSHVPLPVYLGVDIEIREETTSYYSISVHDGFYSTDFYEGELVRHNPHNKAPEEMIKEALIKLTEIVSLYSKAQNYKVQLIACSYDIARDFLKKEAYVISEEMNMMSEFWKQLDAIPFQVHTNGASSDERASAAVRKAVMWLSPIYPGNLPRISVGFRHEVEVDFNYQIKMVSLAEYQNTVCKETWRVLEEMVTEFKRKKLRVSFFSSTPQGGGVALMRHGLLRFLNLTGVEAHWYVVRPKPDIFDITKRKFHNVLQGVSSPDGYLTDKEKEKFVNWTDENVSRFWLKDDGPIKNSDVIVIDDPQVCGIIPYIRKHAPKTKIIFRSHIEIRSDLIEEHPEGPQAITWNFLWSFIQHADLFVAHPIKNFVPHAVQSRNVVLLPAATDPLDGLNKSLTDWCIKYYQSVFNRMCVDSGLNEVDWSRPYFVQVARFDPSKGIPDVLEAYRLFRTKINPSLSISEVPQLIICGHGSVDDPDGTVVFDQVQETINTTEFADINSDIISVRLHASDQLLNMVVRGAYVALQLSHREGFEVKVTESLYKGIPVIAYDAGGIPLQFKDKESGFLFPIGAVEAVTDKLLELFNDRSLRDRIGRTARESVTEEYFTVWNAMSWLHMCIELTQNQKESNHKNGSLLDKNVLDHTDLGYNKKVSDLWKKKYNYSV</sequence>
<gene>
    <name evidence="9" type="ORF">G6F50_009246</name>
</gene>
<evidence type="ECO:0000259" key="7">
    <source>
        <dbReference type="Pfam" id="PF00534"/>
    </source>
</evidence>
<dbReference type="GO" id="GO:0006006">
    <property type="term" value="P:glucose metabolic process"/>
    <property type="evidence" value="ECO:0007669"/>
    <property type="project" value="UniProtKB-KW"/>
</dbReference>
<keyword evidence="3" id="KW-0313">Glucose metabolism</keyword>
<comment type="subunit">
    <text evidence="2">Homodimer.</text>
</comment>
<accession>A0A9P6YX64</accession>